<protein>
    <submittedName>
        <fullName evidence="2">Uncharacterized protein</fullName>
    </submittedName>
</protein>
<dbReference type="GeneID" id="19280026"/>
<dbReference type="InParanoid" id="W3WHN7"/>
<accession>W3WHN7</accession>
<dbReference type="OrthoDB" id="3210850at2759"/>
<keyword evidence="3" id="KW-1185">Reference proteome</keyword>
<keyword evidence="1" id="KW-0812">Transmembrane</keyword>
<dbReference type="KEGG" id="pfy:PFICI_15013"/>
<proteinExistence type="predicted"/>
<evidence type="ECO:0000313" key="3">
    <source>
        <dbReference type="Proteomes" id="UP000030651"/>
    </source>
</evidence>
<dbReference type="AlphaFoldDB" id="W3WHN7"/>
<organism evidence="2 3">
    <name type="scientific">Pestalotiopsis fici (strain W106-1 / CGMCC3.15140)</name>
    <dbReference type="NCBI Taxonomy" id="1229662"/>
    <lineage>
        <taxon>Eukaryota</taxon>
        <taxon>Fungi</taxon>
        <taxon>Dikarya</taxon>
        <taxon>Ascomycota</taxon>
        <taxon>Pezizomycotina</taxon>
        <taxon>Sordariomycetes</taxon>
        <taxon>Xylariomycetidae</taxon>
        <taxon>Amphisphaeriales</taxon>
        <taxon>Sporocadaceae</taxon>
        <taxon>Pestalotiopsis</taxon>
    </lineage>
</organism>
<feature type="transmembrane region" description="Helical" evidence="1">
    <location>
        <begin position="120"/>
        <end position="143"/>
    </location>
</feature>
<evidence type="ECO:0000256" key="1">
    <source>
        <dbReference type="SAM" id="Phobius"/>
    </source>
</evidence>
<dbReference type="OMA" id="FIFRITH"/>
<keyword evidence="1" id="KW-1133">Transmembrane helix</keyword>
<gene>
    <name evidence="2" type="ORF">PFICI_15013</name>
</gene>
<feature type="transmembrane region" description="Helical" evidence="1">
    <location>
        <begin position="155"/>
        <end position="177"/>
    </location>
</feature>
<dbReference type="PANTHER" id="PTHR38848:SF3">
    <property type="entry name" value="G-PROTEIN COUPLED RECEPTORS FAMILY 3 PROFILE DOMAIN-CONTAINING PROTEIN"/>
    <property type="match status" value="1"/>
</dbReference>
<sequence>MPPSLSVRIRQESDITVPEVKSQPPGGVVADVLISLIAVTVLVFFITKRALAIKNWKKVPFLVWGTYNASNKRNHNVDRWIFFANGEHFKYTVVLGIFVDSWLFVFITGILKYGVDLNSSYAVCSAALFLCLTFYMTAKIYVVRNDTKPRLKSKLYIFNTFVVIILYLVVAIVNLIYRITRIDDGVCIIGMQRGAMVALLGFDTFVNMD</sequence>
<dbReference type="RefSeq" id="XP_007841785.1">
    <property type="nucleotide sequence ID" value="XM_007843594.1"/>
</dbReference>
<keyword evidence="1" id="KW-0472">Membrane</keyword>
<dbReference type="HOGENOM" id="CLU_1384438_0_0_1"/>
<dbReference type="EMBL" id="KI912122">
    <property type="protein sequence ID" value="ETS73408.1"/>
    <property type="molecule type" value="Genomic_DNA"/>
</dbReference>
<dbReference type="eggNOG" id="ENOG502RY0X">
    <property type="taxonomic scope" value="Eukaryota"/>
</dbReference>
<feature type="transmembrane region" description="Helical" evidence="1">
    <location>
        <begin position="28"/>
        <end position="47"/>
    </location>
</feature>
<name>W3WHN7_PESFW</name>
<dbReference type="PANTHER" id="PTHR38848">
    <property type="entry name" value="G-PROTEIN COUPLED RECEPTORS FAMILY 3 PROFILE DOMAIN-CONTAINING PROTEIN"/>
    <property type="match status" value="1"/>
</dbReference>
<reference evidence="3" key="1">
    <citation type="journal article" date="2015" name="BMC Genomics">
        <title>Genomic and transcriptomic analysis of the endophytic fungus Pestalotiopsis fici reveals its lifestyle and high potential for synthesis of natural products.</title>
        <authorList>
            <person name="Wang X."/>
            <person name="Zhang X."/>
            <person name="Liu L."/>
            <person name="Xiang M."/>
            <person name="Wang W."/>
            <person name="Sun X."/>
            <person name="Che Y."/>
            <person name="Guo L."/>
            <person name="Liu G."/>
            <person name="Guo L."/>
            <person name="Wang C."/>
            <person name="Yin W.B."/>
            <person name="Stadler M."/>
            <person name="Zhang X."/>
            <person name="Liu X."/>
        </authorList>
    </citation>
    <scope>NUCLEOTIDE SEQUENCE [LARGE SCALE GENOMIC DNA]</scope>
    <source>
        <strain evidence="3">W106-1 / CGMCC3.15140</strain>
    </source>
</reference>
<feature type="transmembrane region" description="Helical" evidence="1">
    <location>
        <begin position="91"/>
        <end position="114"/>
    </location>
</feature>
<dbReference type="Proteomes" id="UP000030651">
    <property type="component" value="Unassembled WGS sequence"/>
</dbReference>
<evidence type="ECO:0000313" key="2">
    <source>
        <dbReference type="EMBL" id="ETS73408.1"/>
    </source>
</evidence>